<dbReference type="CDD" id="cd08411">
    <property type="entry name" value="PBP2_OxyR"/>
    <property type="match status" value="1"/>
</dbReference>
<dbReference type="OrthoDB" id="9775392at2"/>
<comment type="similarity">
    <text evidence="1">Belongs to the LysR transcriptional regulatory family.</text>
</comment>
<dbReference type="STRING" id="246195.DNO_0142"/>
<proteinExistence type="inferred from homology"/>
<accession>A5EWM2</accession>
<evidence type="ECO:0000259" key="6">
    <source>
        <dbReference type="PROSITE" id="PS50931"/>
    </source>
</evidence>
<dbReference type="KEGG" id="dno:DNO_0142"/>
<dbReference type="InterPro" id="IPR000847">
    <property type="entry name" value="LysR_HTH_N"/>
</dbReference>
<dbReference type="HOGENOM" id="CLU_039613_6_4_6"/>
<keyword evidence="3" id="KW-0238">DNA-binding</keyword>
<dbReference type="RefSeq" id="WP_011927893.1">
    <property type="nucleotide sequence ID" value="NC_009446.1"/>
</dbReference>
<dbReference type="InterPro" id="IPR036388">
    <property type="entry name" value="WH-like_DNA-bd_sf"/>
</dbReference>
<dbReference type="PANTHER" id="PTHR30346:SF26">
    <property type="entry name" value="HYDROGEN PEROXIDE-INDUCIBLE GENES ACTIVATOR"/>
    <property type="match status" value="1"/>
</dbReference>
<dbReference type="PANTHER" id="PTHR30346">
    <property type="entry name" value="TRANSCRIPTIONAL DUAL REGULATOR HCAR-RELATED"/>
    <property type="match status" value="1"/>
</dbReference>
<protein>
    <submittedName>
        <fullName evidence="7">Probable OxrR-like transcriptional regulator, LysR family</fullName>
    </submittedName>
</protein>
<dbReference type="InterPro" id="IPR005119">
    <property type="entry name" value="LysR_subst-bd"/>
</dbReference>
<dbReference type="GO" id="GO:0003700">
    <property type="term" value="F:DNA-binding transcription factor activity"/>
    <property type="evidence" value="ECO:0007669"/>
    <property type="project" value="InterPro"/>
</dbReference>
<keyword evidence="5" id="KW-0804">Transcription</keyword>
<keyword evidence="2" id="KW-0805">Transcription regulation</keyword>
<keyword evidence="4" id="KW-0010">Activator</keyword>
<evidence type="ECO:0000313" key="7">
    <source>
        <dbReference type="EMBL" id="ABQ13550.1"/>
    </source>
</evidence>
<dbReference type="SUPFAM" id="SSF46785">
    <property type="entry name" value="Winged helix' DNA-binding domain"/>
    <property type="match status" value="1"/>
</dbReference>
<gene>
    <name evidence="7" type="ordered locus">DNO_0142</name>
</gene>
<dbReference type="FunFam" id="1.10.10.10:FF:000001">
    <property type="entry name" value="LysR family transcriptional regulator"/>
    <property type="match status" value="1"/>
</dbReference>
<dbReference type="Gene3D" id="3.40.190.10">
    <property type="entry name" value="Periplasmic binding protein-like II"/>
    <property type="match status" value="2"/>
</dbReference>
<dbReference type="GO" id="GO:0032993">
    <property type="term" value="C:protein-DNA complex"/>
    <property type="evidence" value="ECO:0007669"/>
    <property type="project" value="TreeGrafter"/>
</dbReference>
<dbReference type="Gene3D" id="1.10.10.10">
    <property type="entry name" value="Winged helix-like DNA-binding domain superfamily/Winged helix DNA-binding domain"/>
    <property type="match status" value="1"/>
</dbReference>
<keyword evidence="8" id="KW-1185">Reference proteome</keyword>
<organism evidence="7 8">
    <name type="scientific">Dichelobacter nodosus (strain VCS1703A)</name>
    <dbReference type="NCBI Taxonomy" id="246195"/>
    <lineage>
        <taxon>Bacteria</taxon>
        <taxon>Pseudomonadati</taxon>
        <taxon>Pseudomonadota</taxon>
        <taxon>Gammaproteobacteria</taxon>
        <taxon>Cardiobacteriales</taxon>
        <taxon>Cardiobacteriaceae</taxon>
        <taxon>Dichelobacter</taxon>
    </lineage>
</organism>
<feature type="domain" description="HTH lysR-type" evidence="6">
    <location>
        <begin position="2"/>
        <end position="59"/>
    </location>
</feature>
<dbReference type="InterPro" id="IPR036390">
    <property type="entry name" value="WH_DNA-bd_sf"/>
</dbReference>
<evidence type="ECO:0000256" key="5">
    <source>
        <dbReference type="ARBA" id="ARBA00023163"/>
    </source>
</evidence>
<dbReference type="Pfam" id="PF00126">
    <property type="entry name" value="HTH_1"/>
    <property type="match status" value="1"/>
</dbReference>
<dbReference type="GO" id="GO:0003677">
    <property type="term" value="F:DNA binding"/>
    <property type="evidence" value="ECO:0007669"/>
    <property type="project" value="UniProtKB-KW"/>
</dbReference>
<dbReference type="EMBL" id="CP000513">
    <property type="protein sequence ID" value="ABQ13550.1"/>
    <property type="molecule type" value="Genomic_DNA"/>
</dbReference>
<dbReference type="eggNOG" id="COG0583">
    <property type="taxonomic scope" value="Bacteria"/>
</dbReference>
<dbReference type="PRINTS" id="PR00039">
    <property type="entry name" value="HTHLYSR"/>
</dbReference>
<dbReference type="AlphaFoldDB" id="A5EWM2"/>
<dbReference type="Proteomes" id="UP000000248">
    <property type="component" value="Chromosome"/>
</dbReference>
<reference evidence="7 8" key="1">
    <citation type="journal article" date="2007" name="Nat. Biotechnol.">
        <title>Genome sequence and identification of candidate vaccine antigens from the animal pathogen Dichelobacter nodosus.</title>
        <authorList>
            <person name="Myers G.S."/>
            <person name="Parker D."/>
            <person name="Al-Hasani K."/>
            <person name="Kennan R.M."/>
            <person name="Seemann T."/>
            <person name="Ren Q."/>
            <person name="Badger J.H."/>
            <person name="Selengut J.D."/>
            <person name="Deboy R.T."/>
            <person name="Tettelin H."/>
            <person name="Boyce J.D."/>
            <person name="McCarl V.P."/>
            <person name="Han X."/>
            <person name="Nelson W.C."/>
            <person name="Madupu R."/>
            <person name="Mohamoud Y."/>
            <person name="Holley T."/>
            <person name="Fedorova N."/>
            <person name="Khouri H."/>
            <person name="Bottomley S.P."/>
            <person name="Whittington R.J."/>
            <person name="Adler B."/>
            <person name="Songer J.G."/>
            <person name="Rood J.I."/>
            <person name="Paulsen I.T."/>
        </authorList>
    </citation>
    <scope>NUCLEOTIDE SEQUENCE [LARGE SCALE GENOMIC DNA]</scope>
    <source>
        <strain evidence="7 8">VCS1703A</strain>
    </source>
</reference>
<evidence type="ECO:0000256" key="1">
    <source>
        <dbReference type="ARBA" id="ARBA00009437"/>
    </source>
</evidence>
<dbReference type="SUPFAM" id="SSF53850">
    <property type="entry name" value="Periplasmic binding protein-like II"/>
    <property type="match status" value="1"/>
</dbReference>
<sequence>MITLRQIQFALAVARHQHFKRAAEECNISQSALSLGIAEMEKNLGVAIFERNNKQVVITPIGKELLDRAQKIYLDAQQLMERAHAGQNDMGFGMHIGFIPTIAPFLLPVVLPLIHKSYPNFSLNINEETSDRLINAVQTGRLDAAVLALPYDIASLEEKTFAEEDFFAIMHKSHILSKEEKVTPHQLKNTQLLLLGEGHCMRDQALEVCKMNKDLGQTQFKDASLNTLIQLTVNNMGITLVPEIALPQMYQYDNLHICQLSTPGPHRKLAVVTRPNYPRHQDLEILLDIFSQAVAQLRKQC</sequence>
<evidence type="ECO:0000256" key="3">
    <source>
        <dbReference type="ARBA" id="ARBA00023125"/>
    </source>
</evidence>
<dbReference type="PROSITE" id="PS50931">
    <property type="entry name" value="HTH_LYSR"/>
    <property type="match status" value="1"/>
</dbReference>
<evidence type="ECO:0000256" key="2">
    <source>
        <dbReference type="ARBA" id="ARBA00023015"/>
    </source>
</evidence>
<evidence type="ECO:0000256" key="4">
    <source>
        <dbReference type="ARBA" id="ARBA00023159"/>
    </source>
</evidence>
<evidence type="ECO:0000313" key="8">
    <source>
        <dbReference type="Proteomes" id="UP000000248"/>
    </source>
</evidence>
<dbReference type="Pfam" id="PF03466">
    <property type="entry name" value="LysR_substrate"/>
    <property type="match status" value="1"/>
</dbReference>
<name>A5EWM2_DICNV</name>